<feature type="compositionally biased region" description="Basic and acidic residues" evidence="1">
    <location>
        <begin position="11"/>
        <end position="25"/>
    </location>
</feature>
<accession>A0ABV8JGQ3</accession>
<dbReference type="EMBL" id="JBHSAP010000015">
    <property type="protein sequence ID" value="MFC4077703.1"/>
    <property type="molecule type" value="Genomic_DNA"/>
</dbReference>
<sequence length="126" mass="14135">MNPSTRITVGYDKDKKPIGEGKAPESDMQLSRVSNTGKSVTHWVKLESKIPLLDLVPAIDAEYGAKVYRNGTGHVEGTNDQAPSHEFYIAPYATGGGWKKIMTHKHVDFKYLFPPFPNNEYKVDLR</sequence>
<evidence type="ECO:0000313" key="2">
    <source>
        <dbReference type="EMBL" id="MFC4077703.1"/>
    </source>
</evidence>
<gene>
    <name evidence="2" type="ORF">ACFOUO_12925</name>
</gene>
<evidence type="ECO:0000313" key="3">
    <source>
        <dbReference type="Proteomes" id="UP001595843"/>
    </source>
</evidence>
<proteinExistence type="predicted"/>
<organism evidence="2 3">
    <name type="scientific">Salinithrix halophila</name>
    <dbReference type="NCBI Taxonomy" id="1485204"/>
    <lineage>
        <taxon>Bacteria</taxon>
        <taxon>Bacillati</taxon>
        <taxon>Bacillota</taxon>
        <taxon>Bacilli</taxon>
        <taxon>Bacillales</taxon>
        <taxon>Thermoactinomycetaceae</taxon>
        <taxon>Salinithrix</taxon>
    </lineage>
</organism>
<evidence type="ECO:0000256" key="1">
    <source>
        <dbReference type="SAM" id="MobiDB-lite"/>
    </source>
</evidence>
<reference evidence="3" key="1">
    <citation type="journal article" date="2019" name="Int. J. Syst. Evol. Microbiol.">
        <title>The Global Catalogue of Microorganisms (GCM) 10K type strain sequencing project: providing services to taxonomists for standard genome sequencing and annotation.</title>
        <authorList>
            <consortium name="The Broad Institute Genomics Platform"/>
            <consortium name="The Broad Institute Genome Sequencing Center for Infectious Disease"/>
            <person name="Wu L."/>
            <person name="Ma J."/>
        </authorList>
    </citation>
    <scope>NUCLEOTIDE SEQUENCE [LARGE SCALE GENOMIC DNA]</scope>
    <source>
        <strain evidence="3">IBRC-M 10813</strain>
    </source>
</reference>
<feature type="region of interest" description="Disordered" evidence="1">
    <location>
        <begin position="1"/>
        <end position="34"/>
    </location>
</feature>
<protein>
    <submittedName>
        <fullName evidence="2">Uncharacterized protein</fullName>
    </submittedName>
</protein>
<comment type="caution">
    <text evidence="2">The sequence shown here is derived from an EMBL/GenBank/DDBJ whole genome shotgun (WGS) entry which is preliminary data.</text>
</comment>
<keyword evidence="3" id="KW-1185">Reference proteome</keyword>
<name>A0ABV8JGQ3_9BACL</name>
<dbReference type="Proteomes" id="UP001595843">
    <property type="component" value="Unassembled WGS sequence"/>
</dbReference>
<dbReference type="RefSeq" id="WP_380705508.1">
    <property type="nucleotide sequence ID" value="NZ_JBHSAP010000015.1"/>
</dbReference>